<proteinExistence type="inferred from homology"/>
<accession>X5MDJ2</accession>
<dbReference type="Pfam" id="PF01894">
    <property type="entry name" value="YjbQ"/>
    <property type="match status" value="1"/>
</dbReference>
<dbReference type="STRING" id="1458461.BN1012_Phect1994"/>
<dbReference type="NCBIfam" id="TIGR00149">
    <property type="entry name" value="TIGR00149_YjbQ"/>
    <property type="match status" value="1"/>
</dbReference>
<dbReference type="HOGENOM" id="CLU_096980_0_2_5"/>
<sequence length="138" mass="15095">MHQHAQTLAIRTPGSGLFDITSKVKAVVSQSAITNGLATLFIRHTSASLTIQENADPDVLVDLKDFFERIAPFTETYQHATEGPDDMPAHIKSALTATSLSVPISAGRMALGTWQGIYVFEHRTRAHDREIVVHVMGD</sequence>
<organism evidence="2 3">
    <name type="scientific">Candidatus Phaeomarinibacter ectocarpi</name>
    <dbReference type="NCBI Taxonomy" id="1458461"/>
    <lineage>
        <taxon>Bacteria</taxon>
        <taxon>Pseudomonadati</taxon>
        <taxon>Pseudomonadota</taxon>
        <taxon>Alphaproteobacteria</taxon>
        <taxon>Hyphomicrobiales</taxon>
        <taxon>Parvibaculaceae</taxon>
        <taxon>Candidatus Phaeomarinibacter</taxon>
    </lineage>
</organism>
<dbReference type="PANTHER" id="PTHR30615">
    <property type="entry name" value="UNCHARACTERIZED PROTEIN YJBQ-RELATED"/>
    <property type="match status" value="1"/>
</dbReference>
<evidence type="ECO:0000313" key="3">
    <source>
        <dbReference type="Proteomes" id="UP000032160"/>
    </source>
</evidence>
<comment type="similarity">
    <text evidence="1">Belongs to the UPF0047 family.</text>
</comment>
<keyword evidence="3" id="KW-1185">Reference proteome</keyword>
<evidence type="ECO:0000313" key="2">
    <source>
        <dbReference type="EMBL" id="CDO60207.1"/>
    </source>
</evidence>
<dbReference type="Gene3D" id="2.60.120.460">
    <property type="entry name" value="YjbQ-like"/>
    <property type="match status" value="1"/>
</dbReference>
<gene>
    <name evidence="2" type="ORF">BN1012_Phect1994</name>
</gene>
<dbReference type="PIRSF" id="PIRSF004681">
    <property type="entry name" value="UCP004681"/>
    <property type="match status" value="1"/>
</dbReference>
<dbReference type="InterPro" id="IPR001602">
    <property type="entry name" value="UPF0047_YjbQ-like"/>
</dbReference>
<dbReference type="SUPFAM" id="SSF111038">
    <property type="entry name" value="YjbQ-like"/>
    <property type="match status" value="1"/>
</dbReference>
<dbReference type="OrthoDB" id="9801725at2"/>
<evidence type="ECO:0000256" key="1">
    <source>
        <dbReference type="ARBA" id="ARBA00005534"/>
    </source>
</evidence>
<dbReference type="Proteomes" id="UP000032160">
    <property type="component" value="Chromosome I"/>
</dbReference>
<dbReference type="EMBL" id="HG966617">
    <property type="protein sequence ID" value="CDO60207.1"/>
    <property type="molecule type" value="Genomic_DNA"/>
</dbReference>
<dbReference type="RefSeq" id="WP_043948300.1">
    <property type="nucleotide sequence ID" value="NZ_HG966617.1"/>
</dbReference>
<dbReference type="InterPro" id="IPR035917">
    <property type="entry name" value="YjbQ-like_sf"/>
</dbReference>
<dbReference type="PANTHER" id="PTHR30615:SF8">
    <property type="entry name" value="UPF0047 PROTEIN C4A8.02C"/>
    <property type="match status" value="1"/>
</dbReference>
<name>X5MDJ2_9HYPH</name>
<reference evidence="2 3" key="1">
    <citation type="journal article" date="2014" name="Front. Genet.">
        <title>Genome and metabolic network of "Candidatus Phaeomarinobacter ectocarpi" Ec32, a new candidate genus of Alphaproteobacteria frequently associated with brown algae.</title>
        <authorList>
            <person name="Dittami S.M."/>
            <person name="Barbeyron T."/>
            <person name="Boyen C."/>
            <person name="Cambefort J."/>
            <person name="Collet G."/>
            <person name="Delage L."/>
            <person name="Gobet A."/>
            <person name="Groisillier A."/>
            <person name="Leblanc C."/>
            <person name="Michel G."/>
            <person name="Scornet D."/>
            <person name="Siegel A."/>
            <person name="Tapia J.E."/>
            <person name="Tonon T."/>
        </authorList>
    </citation>
    <scope>NUCLEOTIDE SEQUENCE [LARGE SCALE GENOMIC DNA]</scope>
    <source>
        <strain evidence="2 3">Ec32</strain>
    </source>
</reference>
<dbReference type="AlphaFoldDB" id="X5MDJ2"/>
<dbReference type="PROSITE" id="PS01314">
    <property type="entry name" value="UPF0047"/>
    <property type="match status" value="1"/>
</dbReference>
<dbReference type="KEGG" id="pect:BN1012_Phect1994"/>
<protein>
    <submittedName>
        <fullName evidence="2">Uncharacterized protein sll1880 (YjbQ family)</fullName>
    </submittedName>
</protein>
<dbReference type="PATRIC" id="fig|1458461.3.peg.2000"/>